<keyword evidence="2" id="KW-1133">Transmembrane helix</keyword>
<dbReference type="EMBL" id="JAGTXO010000010">
    <property type="protein sequence ID" value="KAG8465682.1"/>
    <property type="molecule type" value="Genomic_DNA"/>
</dbReference>
<gene>
    <name evidence="3" type="ORF">KFE25_002989</name>
</gene>
<feature type="transmembrane region" description="Helical" evidence="2">
    <location>
        <begin position="27"/>
        <end position="49"/>
    </location>
</feature>
<proteinExistence type="predicted"/>
<evidence type="ECO:0000313" key="4">
    <source>
        <dbReference type="Proteomes" id="UP000751190"/>
    </source>
</evidence>
<keyword evidence="2" id="KW-0472">Membrane</keyword>
<keyword evidence="4" id="KW-1185">Reference proteome</keyword>
<accession>A0A8J6C8T2</accession>
<keyword evidence="2" id="KW-0812">Transmembrane</keyword>
<feature type="compositionally biased region" description="Low complexity" evidence="1">
    <location>
        <begin position="564"/>
        <end position="583"/>
    </location>
</feature>
<name>A0A8J6C8T2_DIALT</name>
<dbReference type="Proteomes" id="UP000751190">
    <property type="component" value="Unassembled WGS sequence"/>
</dbReference>
<sequence>MEDEDADSNERDTLLRGSRRGSACSAWWVQLGCLLLTCCLLVGLGGLLARTVSRARRRAPASDAGAAARAGAANASAHAEARDAPGYFAWPPALVNHSAALVAAIDFGPSSTAATVVATLVGREAARAAADLPPPVLVIAGGEWPFGLGNILTGLASAAVLAEALGAACAFSFGDRLYASELRRHIPRSRFGGQPMAAFPCVDVSVAQLRALREQTALRVVSFHDWRARGAPREATRRAFVLDFGILWHEDNCATRPDVGMLLAPPAMAPAQLWARLRSKYEEAVHVGIRVPVGAHERRVRAPSPPLVAGEGTACAHARLLHRENHKVDGRAPLCEAQDCGGVLAALEALHARRPFGSFLVTAGANCSQCLAERAPNLLRTAEQIASPHGTRRIATPGTDAALFDAAAGALADMRALSRCMLVIVDDKPSGTFALALAAAGRLAPCAEPLAWLEGRGPGYGTLAERIAGTYQLGDPTNYLVPTLRALCGTDDMSAPAAPITTLSSQQERRLADDLRYQFEPWWSPRQLPRQLSEHIGPADRRECERSVRSFVRRKREAQRRQSRATAGVGTAAHGTLTPARAG</sequence>
<feature type="region of interest" description="Disordered" evidence="1">
    <location>
        <begin position="552"/>
        <end position="583"/>
    </location>
</feature>
<evidence type="ECO:0000256" key="1">
    <source>
        <dbReference type="SAM" id="MobiDB-lite"/>
    </source>
</evidence>
<evidence type="ECO:0000256" key="2">
    <source>
        <dbReference type="SAM" id="Phobius"/>
    </source>
</evidence>
<organism evidence="3 4">
    <name type="scientific">Diacronema lutheri</name>
    <name type="common">Unicellular marine alga</name>
    <name type="synonym">Monochrysis lutheri</name>
    <dbReference type="NCBI Taxonomy" id="2081491"/>
    <lineage>
        <taxon>Eukaryota</taxon>
        <taxon>Haptista</taxon>
        <taxon>Haptophyta</taxon>
        <taxon>Pavlovophyceae</taxon>
        <taxon>Pavlovales</taxon>
        <taxon>Pavlovaceae</taxon>
        <taxon>Diacronema</taxon>
    </lineage>
</organism>
<dbReference type="OrthoDB" id="10565716at2759"/>
<feature type="compositionally biased region" description="Basic residues" evidence="1">
    <location>
        <begin position="552"/>
        <end position="563"/>
    </location>
</feature>
<evidence type="ECO:0000313" key="3">
    <source>
        <dbReference type="EMBL" id="KAG8465682.1"/>
    </source>
</evidence>
<protein>
    <submittedName>
        <fullName evidence="3">Uncharacterized protein</fullName>
    </submittedName>
</protein>
<dbReference type="AlphaFoldDB" id="A0A8J6C8T2"/>
<comment type="caution">
    <text evidence="3">The sequence shown here is derived from an EMBL/GenBank/DDBJ whole genome shotgun (WGS) entry which is preliminary data.</text>
</comment>
<reference evidence="3" key="1">
    <citation type="submission" date="2021-05" db="EMBL/GenBank/DDBJ databases">
        <title>The genome of the haptophyte Pavlova lutheri (Diacronema luteri, Pavlovales) - a model for lipid biosynthesis in eukaryotic algae.</title>
        <authorList>
            <person name="Hulatt C.J."/>
            <person name="Posewitz M.C."/>
        </authorList>
    </citation>
    <scope>NUCLEOTIDE SEQUENCE</scope>
    <source>
        <strain evidence="3">NIVA-4/92</strain>
    </source>
</reference>